<name>A0AA85JU93_TRIRE</name>
<reference evidence="6" key="2">
    <citation type="submission" date="2023-11" db="UniProtKB">
        <authorList>
            <consortium name="WormBaseParasite"/>
        </authorList>
    </citation>
    <scope>IDENTIFICATION</scope>
</reference>
<dbReference type="Gene3D" id="3.10.490.10">
    <property type="entry name" value="Gamma-glutamyl cyclotransferase-like"/>
    <property type="match status" value="1"/>
</dbReference>
<dbReference type="AlphaFoldDB" id="A0AA85JU93"/>
<dbReference type="InterPro" id="IPR036568">
    <property type="entry name" value="GGCT-like_sf"/>
</dbReference>
<organism evidence="5 6">
    <name type="scientific">Trichobilharzia regenti</name>
    <name type="common">Nasal bird schistosome</name>
    <dbReference type="NCBI Taxonomy" id="157069"/>
    <lineage>
        <taxon>Eukaryota</taxon>
        <taxon>Metazoa</taxon>
        <taxon>Spiralia</taxon>
        <taxon>Lophotrochozoa</taxon>
        <taxon>Platyhelminthes</taxon>
        <taxon>Trematoda</taxon>
        <taxon>Digenea</taxon>
        <taxon>Strigeidida</taxon>
        <taxon>Schistosomatoidea</taxon>
        <taxon>Schistosomatidae</taxon>
        <taxon>Trichobilharzia</taxon>
    </lineage>
</organism>
<keyword evidence="5" id="KW-1185">Reference proteome</keyword>
<proteinExistence type="predicted"/>
<evidence type="ECO:0000313" key="6">
    <source>
        <dbReference type="WBParaSite" id="TREG1_5320.1"/>
    </source>
</evidence>
<dbReference type="WBParaSite" id="TREG1_5320.1">
    <property type="protein sequence ID" value="TREG1_5320.1"/>
    <property type="gene ID" value="TREG1_5320"/>
</dbReference>
<evidence type="ECO:0000256" key="2">
    <source>
        <dbReference type="ARBA" id="ARBA00023239"/>
    </source>
</evidence>
<dbReference type="PANTHER" id="PTHR12935">
    <property type="entry name" value="GAMMA-GLUTAMYLCYCLOTRANSFERASE"/>
    <property type="match status" value="1"/>
</dbReference>
<dbReference type="SUPFAM" id="SSF110857">
    <property type="entry name" value="Gamma-glutamyl cyclotransferase-like"/>
    <property type="match status" value="1"/>
</dbReference>
<evidence type="ECO:0000313" key="5">
    <source>
        <dbReference type="Proteomes" id="UP000050795"/>
    </source>
</evidence>
<dbReference type="InterPro" id="IPR013024">
    <property type="entry name" value="GGCT-like"/>
</dbReference>
<sequence length="94" mass="10642">MFYYFAFGSNLLKERIQLSNKSAEYVGVGVVNDYILSFGGYSNNCCVYGTVWKMCMSDMRTLDLQESAPVLYRPVEVSVKIACDTSSDVYVKYV</sequence>
<evidence type="ECO:0000256" key="3">
    <source>
        <dbReference type="PIRSR" id="PIRSR617939-1"/>
    </source>
</evidence>
<dbReference type="EC" id="4.3.2.9" evidence="1"/>
<accession>A0AA85JU93</accession>
<dbReference type="Proteomes" id="UP000050795">
    <property type="component" value="Unassembled WGS sequence"/>
</dbReference>
<dbReference type="PANTHER" id="PTHR12935:SF0">
    <property type="entry name" value="GAMMA-GLUTAMYLCYCLOTRANSFERASE"/>
    <property type="match status" value="1"/>
</dbReference>
<reference evidence="5" key="1">
    <citation type="submission" date="2022-06" db="EMBL/GenBank/DDBJ databases">
        <authorList>
            <person name="Berger JAMES D."/>
            <person name="Berger JAMES D."/>
        </authorList>
    </citation>
    <scope>NUCLEOTIDE SEQUENCE [LARGE SCALE GENOMIC DNA]</scope>
</reference>
<feature type="active site" description="Proton acceptor" evidence="3">
    <location>
        <position position="66"/>
    </location>
</feature>
<keyword evidence="2" id="KW-0456">Lyase</keyword>
<protein>
    <recommendedName>
        <fullName evidence="1">gamma-glutamylcyclotransferase</fullName>
        <ecNumber evidence="1">4.3.2.9</ecNumber>
    </recommendedName>
</protein>
<feature type="binding site" evidence="4">
    <location>
        <begin position="4"/>
        <end position="9"/>
    </location>
    <ligand>
        <name>substrate</name>
    </ligand>
</feature>
<dbReference type="CDD" id="cd06661">
    <property type="entry name" value="GGCT_like"/>
    <property type="match status" value="1"/>
</dbReference>
<evidence type="ECO:0000256" key="4">
    <source>
        <dbReference type="PIRSR" id="PIRSR617939-2"/>
    </source>
</evidence>
<evidence type="ECO:0000256" key="1">
    <source>
        <dbReference type="ARBA" id="ARBA00012346"/>
    </source>
</evidence>
<dbReference type="InterPro" id="IPR017939">
    <property type="entry name" value="G-Glutamylcylcotransferase"/>
</dbReference>
<dbReference type="GO" id="GO:0003839">
    <property type="term" value="F:gamma-glutamylcyclotransferase activity"/>
    <property type="evidence" value="ECO:0007669"/>
    <property type="project" value="UniProtKB-EC"/>
</dbReference>